<name>A0A3P7JI92_STRVU</name>
<proteinExistence type="predicted"/>
<dbReference type="Proteomes" id="UP000270094">
    <property type="component" value="Unassembled WGS sequence"/>
</dbReference>
<evidence type="ECO:0000313" key="1">
    <source>
        <dbReference type="EMBL" id="VDM85441.1"/>
    </source>
</evidence>
<keyword evidence="2" id="KW-1185">Reference proteome</keyword>
<dbReference type="EMBL" id="UYYB01140547">
    <property type="protein sequence ID" value="VDM85441.1"/>
    <property type="molecule type" value="Genomic_DNA"/>
</dbReference>
<gene>
    <name evidence="1" type="ORF">SVUK_LOCUS20439</name>
</gene>
<dbReference type="OrthoDB" id="5873617at2759"/>
<dbReference type="AlphaFoldDB" id="A0A3P7JI92"/>
<protein>
    <submittedName>
        <fullName evidence="1">Uncharacterized protein</fullName>
    </submittedName>
</protein>
<accession>A0A3P7JI92</accession>
<sequence length="70" mass="7868">MPSLKEIIVSDEPAQIPVIALQGDSLELTIDELETMKYLSSDSVYIEGLRFEHDDKRKIDESTGNCILTL</sequence>
<organism evidence="1 2">
    <name type="scientific">Strongylus vulgaris</name>
    <name type="common">Blood worm</name>
    <dbReference type="NCBI Taxonomy" id="40348"/>
    <lineage>
        <taxon>Eukaryota</taxon>
        <taxon>Metazoa</taxon>
        <taxon>Ecdysozoa</taxon>
        <taxon>Nematoda</taxon>
        <taxon>Chromadorea</taxon>
        <taxon>Rhabditida</taxon>
        <taxon>Rhabditina</taxon>
        <taxon>Rhabditomorpha</taxon>
        <taxon>Strongyloidea</taxon>
        <taxon>Strongylidae</taxon>
        <taxon>Strongylus</taxon>
    </lineage>
</organism>
<evidence type="ECO:0000313" key="2">
    <source>
        <dbReference type="Proteomes" id="UP000270094"/>
    </source>
</evidence>
<reference evidence="1 2" key="1">
    <citation type="submission" date="2018-11" db="EMBL/GenBank/DDBJ databases">
        <authorList>
            <consortium name="Pathogen Informatics"/>
        </authorList>
    </citation>
    <scope>NUCLEOTIDE SEQUENCE [LARGE SCALE GENOMIC DNA]</scope>
</reference>